<dbReference type="InterPro" id="IPR037185">
    <property type="entry name" value="EmrE-like"/>
</dbReference>
<dbReference type="GeneID" id="106662136"/>
<dbReference type="AlphaFoldDB" id="A0A8I6R9D4"/>
<feature type="chain" id="PRO_5036432529" description="EamA domain-containing protein" evidence="6">
    <location>
        <begin position="21"/>
        <end position="289"/>
    </location>
</feature>
<dbReference type="PANTHER" id="PTHR22911">
    <property type="entry name" value="ACYL-MALONYL CONDENSING ENZYME-RELATED"/>
    <property type="match status" value="1"/>
</dbReference>
<dbReference type="OrthoDB" id="306876at2759"/>
<feature type="transmembrane region" description="Helical" evidence="5">
    <location>
        <begin position="35"/>
        <end position="52"/>
    </location>
</feature>
<accession>A0A8I6R9D4</accession>
<evidence type="ECO:0000313" key="8">
    <source>
        <dbReference type="EnsemblMetazoa" id="XP_014241444.1"/>
    </source>
</evidence>
<feature type="transmembrane region" description="Helical" evidence="5">
    <location>
        <begin position="203"/>
        <end position="220"/>
    </location>
</feature>
<dbReference type="EnsemblMetazoa" id="XM_014385958.2">
    <property type="protein sequence ID" value="XP_014241444.1"/>
    <property type="gene ID" value="LOC106662136"/>
</dbReference>
<evidence type="ECO:0000256" key="2">
    <source>
        <dbReference type="ARBA" id="ARBA00022692"/>
    </source>
</evidence>
<dbReference type="Proteomes" id="UP000494040">
    <property type="component" value="Unassembled WGS sequence"/>
</dbReference>
<dbReference type="PANTHER" id="PTHR22911:SF6">
    <property type="entry name" value="SOLUTE CARRIER FAMILY 35 MEMBER G1"/>
    <property type="match status" value="1"/>
</dbReference>
<protein>
    <recommendedName>
        <fullName evidence="7">EamA domain-containing protein</fullName>
    </recommendedName>
</protein>
<dbReference type="RefSeq" id="XP_014241444.1">
    <property type="nucleotide sequence ID" value="XM_014385958.2"/>
</dbReference>
<reference evidence="8" key="1">
    <citation type="submission" date="2022-01" db="UniProtKB">
        <authorList>
            <consortium name="EnsemblMetazoa"/>
        </authorList>
    </citation>
    <scope>IDENTIFICATION</scope>
</reference>
<proteinExistence type="predicted"/>
<evidence type="ECO:0000256" key="5">
    <source>
        <dbReference type="SAM" id="Phobius"/>
    </source>
</evidence>
<keyword evidence="4 5" id="KW-0472">Membrane</keyword>
<feature type="transmembrane region" description="Helical" evidence="5">
    <location>
        <begin position="143"/>
        <end position="163"/>
    </location>
</feature>
<evidence type="ECO:0000313" key="9">
    <source>
        <dbReference type="Proteomes" id="UP000494040"/>
    </source>
</evidence>
<evidence type="ECO:0000256" key="4">
    <source>
        <dbReference type="ARBA" id="ARBA00023136"/>
    </source>
</evidence>
<feature type="transmembrane region" description="Helical" evidence="5">
    <location>
        <begin position="93"/>
        <end position="110"/>
    </location>
</feature>
<dbReference type="EnsemblMetazoa" id="XM_014385959.2">
    <property type="protein sequence ID" value="XP_014241445.1"/>
    <property type="gene ID" value="LOC106662136"/>
</dbReference>
<keyword evidence="6" id="KW-0732">Signal</keyword>
<evidence type="ECO:0000256" key="1">
    <source>
        <dbReference type="ARBA" id="ARBA00004141"/>
    </source>
</evidence>
<sequence length="289" mass="31811">MFRQGLLLSLSSAFLISVCSYGAKSCQVPVGELSFVMYCMLFLFSLPVALLNKDPAFPGKKLPALWGRSLCSAPVVLVSNLATRMMPLADEALLAYTSIAFTVISARFFLGESCKIEKVISTCSVLLGVVMITGRPVGNYPDYVYGCFLSFLGAFCDAGSYIFLKKLTSLHYSVIILNYSLSSMFLTFPFFFFEKWTLDVSAAWIPFLATVQELLVTLALATEQAGVVCLVHASDIVFSYMWEILFYNEDYTPLRISGTILITASVAYTAIVTEADDKPLKPLPPPELI</sequence>
<dbReference type="SUPFAM" id="SSF103481">
    <property type="entry name" value="Multidrug resistance efflux transporter EmrE"/>
    <property type="match status" value="2"/>
</dbReference>
<evidence type="ECO:0000256" key="3">
    <source>
        <dbReference type="ARBA" id="ARBA00022989"/>
    </source>
</evidence>
<feature type="transmembrane region" description="Helical" evidence="5">
    <location>
        <begin position="253"/>
        <end position="271"/>
    </location>
</feature>
<feature type="domain" description="EamA" evidence="7">
    <location>
        <begin position="5"/>
        <end position="133"/>
    </location>
</feature>
<dbReference type="Pfam" id="PF00892">
    <property type="entry name" value="EamA"/>
    <property type="match status" value="1"/>
</dbReference>
<feature type="transmembrane region" description="Helical" evidence="5">
    <location>
        <begin position="119"/>
        <end position="137"/>
    </location>
</feature>
<organism evidence="8 9">
    <name type="scientific">Cimex lectularius</name>
    <name type="common">Bed bug</name>
    <name type="synonym">Acanthia lectularia</name>
    <dbReference type="NCBI Taxonomy" id="79782"/>
    <lineage>
        <taxon>Eukaryota</taxon>
        <taxon>Metazoa</taxon>
        <taxon>Ecdysozoa</taxon>
        <taxon>Arthropoda</taxon>
        <taxon>Hexapoda</taxon>
        <taxon>Insecta</taxon>
        <taxon>Pterygota</taxon>
        <taxon>Neoptera</taxon>
        <taxon>Paraneoptera</taxon>
        <taxon>Hemiptera</taxon>
        <taxon>Heteroptera</taxon>
        <taxon>Panheteroptera</taxon>
        <taxon>Cimicomorpha</taxon>
        <taxon>Cimicidae</taxon>
        <taxon>Cimex</taxon>
    </lineage>
</organism>
<dbReference type="RefSeq" id="XP_014241445.1">
    <property type="nucleotide sequence ID" value="XM_014385959.2"/>
</dbReference>
<dbReference type="InterPro" id="IPR000620">
    <property type="entry name" value="EamA_dom"/>
</dbReference>
<evidence type="ECO:0000256" key="6">
    <source>
        <dbReference type="SAM" id="SignalP"/>
    </source>
</evidence>
<feature type="transmembrane region" description="Helical" evidence="5">
    <location>
        <begin position="170"/>
        <end position="191"/>
    </location>
</feature>
<dbReference type="KEGG" id="clec:106662136"/>
<evidence type="ECO:0000259" key="7">
    <source>
        <dbReference type="Pfam" id="PF00892"/>
    </source>
</evidence>
<name>A0A8I6R9D4_CIMLE</name>
<feature type="signal peptide" evidence="6">
    <location>
        <begin position="1"/>
        <end position="20"/>
    </location>
</feature>
<keyword evidence="2 5" id="KW-0812">Transmembrane</keyword>
<keyword evidence="9" id="KW-1185">Reference proteome</keyword>
<dbReference type="GO" id="GO:0016020">
    <property type="term" value="C:membrane"/>
    <property type="evidence" value="ECO:0007669"/>
    <property type="project" value="UniProtKB-SubCell"/>
</dbReference>
<comment type="subcellular location">
    <subcellularLocation>
        <location evidence="1">Membrane</location>
        <topology evidence="1">Multi-pass membrane protein</topology>
    </subcellularLocation>
</comment>
<keyword evidence="3 5" id="KW-1133">Transmembrane helix</keyword>
<dbReference type="OMA" id="ICSATHL"/>